<comment type="caution">
    <text evidence="2">The sequence shown here is derived from an EMBL/GenBank/DDBJ whole genome shotgun (WGS) entry which is preliminary data.</text>
</comment>
<sequence>MKLEPTLEEVLDDLYEKNVALLNGVTLRLDAQTQRYILPAVATAAIVMLTGYLTAATVGLAGTPQEELQHAFEAYAKVKDIPIEQVTFGAVVKAAISGDLNSLVIAAPAGVILASASAGVMLAARGALASADKLLERISGSYHDAKVERLANLYAILKEEFRSYRNMEETQHFPKNTHVPDPQGMLKHILLNREGSLRNYDEAIAKGDVMHKKLKM</sequence>
<accession>A0A4S5CDS0</accession>
<keyword evidence="1" id="KW-0812">Transmembrane</keyword>
<organism evidence="2 3">
    <name type="scientific">Aeromonas veronii</name>
    <dbReference type="NCBI Taxonomy" id="654"/>
    <lineage>
        <taxon>Bacteria</taxon>
        <taxon>Pseudomonadati</taxon>
        <taxon>Pseudomonadota</taxon>
        <taxon>Gammaproteobacteria</taxon>
        <taxon>Aeromonadales</taxon>
        <taxon>Aeromonadaceae</taxon>
        <taxon>Aeromonas</taxon>
    </lineage>
</organism>
<feature type="transmembrane region" description="Helical" evidence="1">
    <location>
        <begin position="103"/>
        <end position="124"/>
    </location>
</feature>
<keyword evidence="1" id="KW-0472">Membrane</keyword>
<dbReference type="EMBL" id="SSUX01000011">
    <property type="protein sequence ID" value="THJ43639.1"/>
    <property type="molecule type" value="Genomic_DNA"/>
</dbReference>
<evidence type="ECO:0000313" key="2">
    <source>
        <dbReference type="EMBL" id="THJ43639.1"/>
    </source>
</evidence>
<dbReference type="Proteomes" id="UP000309618">
    <property type="component" value="Unassembled WGS sequence"/>
</dbReference>
<keyword evidence="1" id="KW-1133">Transmembrane helix</keyword>
<feature type="transmembrane region" description="Helical" evidence="1">
    <location>
        <begin position="36"/>
        <end position="55"/>
    </location>
</feature>
<protein>
    <submittedName>
        <fullName evidence="2">Uncharacterized protein</fullName>
    </submittedName>
</protein>
<evidence type="ECO:0000256" key="1">
    <source>
        <dbReference type="SAM" id="Phobius"/>
    </source>
</evidence>
<name>A0A4S5CDS0_AERVE</name>
<dbReference type="AlphaFoldDB" id="A0A4S5CDS0"/>
<proteinExistence type="predicted"/>
<gene>
    <name evidence="2" type="ORF">E8Q35_15140</name>
</gene>
<evidence type="ECO:0000313" key="3">
    <source>
        <dbReference type="Proteomes" id="UP000309618"/>
    </source>
</evidence>
<reference evidence="2 3" key="1">
    <citation type="submission" date="2019-04" db="EMBL/GenBank/DDBJ databases">
        <title>Comparative genomics of Aeromonas veronii strains pathogenic to fish.</title>
        <authorList>
            <person name="Cascarano M.C."/>
            <person name="Smyrli M."/>
            <person name="Katharios P."/>
        </authorList>
    </citation>
    <scope>NUCLEOTIDE SEQUENCE [LARGE SCALE GENOMIC DNA]</scope>
    <source>
        <strain evidence="2 3">XU1</strain>
    </source>
</reference>
<dbReference type="RefSeq" id="WP_136502078.1">
    <property type="nucleotide sequence ID" value="NZ_SSUX01000011.1"/>
</dbReference>